<evidence type="ECO:0000313" key="1">
    <source>
        <dbReference type="EMBL" id="GBG14803.1"/>
    </source>
</evidence>
<sequence length="276" mass="30345">MSKKLLAVNFRWNGSANVCAHCGKLPIKMNIVTGHDHTDDYATLCDCGAGEPFSKVYARVKNPTHPLSHYLQSIAQMESAIASEPTGPTSQWINDLRVLTGIPFEAKRVDDLNGKPLFVGDVILDKASGLHCVVYTNEMAIRQGYTAWRKNGCWRKARKNGKLEITHDEAGDLSALRWRGTFRGSPLDELVFNKAPSVVKIPSTLGLPAPKHLGPSMTPEQFCYWLQGRAELVAAAPTAEEWASIKEHLNLVFNKVTAPGPGDLLFPPSTLQKIIC</sequence>
<comment type="caution">
    <text evidence="1">The sequence shown here is derived from an EMBL/GenBank/DDBJ whole genome shotgun (WGS) entry which is preliminary data.</text>
</comment>
<accession>A0A2R5FD09</accession>
<dbReference type="Proteomes" id="UP000245081">
    <property type="component" value="Unassembled WGS sequence"/>
</dbReference>
<evidence type="ECO:0000313" key="2">
    <source>
        <dbReference type="Proteomes" id="UP000245081"/>
    </source>
</evidence>
<reference evidence="1 2" key="1">
    <citation type="journal article" date="2018" name="Environ. Microbiol.">
        <title>Isolation and genomic characterization of Novimethylophilus kurashikiensis gen. nov. sp. nov., a new lanthanide-dependent methylotrophic species of Methylophilaceae.</title>
        <authorList>
            <person name="Lv H."/>
            <person name="Sahin N."/>
            <person name="Tani A."/>
        </authorList>
    </citation>
    <scope>NUCLEOTIDE SEQUENCE [LARGE SCALE GENOMIC DNA]</scope>
    <source>
        <strain evidence="1 2">La2-4</strain>
    </source>
</reference>
<dbReference type="OrthoDB" id="9182828at2"/>
<proteinExistence type="predicted"/>
<dbReference type="GO" id="GO:0032259">
    <property type="term" value="P:methylation"/>
    <property type="evidence" value="ECO:0007669"/>
    <property type="project" value="UniProtKB-KW"/>
</dbReference>
<keyword evidence="1" id="KW-0489">Methyltransferase</keyword>
<name>A0A2R5FD09_9PROT</name>
<keyword evidence="2" id="KW-1185">Reference proteome</keyword>
<dbReference type="AlphaFoldDB" id="A0A2R5FD09"/>
<dbReference type="RefSeq" id="WP_109015989.1">
    <property type="nucleotide sequence ID" value="NZ_BDOQ01000010.1"/>
</dbReference>
<keyword evidence="1" id="KW-0808">Transferase</keyword>
<dbReference type="GO" id="GO:0008168">
    <property type="term" value="F:methyltransferase activity"/>
    <property type="evidence" value="ECO:0007669"/>
    <property type="project" value="UniProtKB-KW"/>
</dbReference>
<organism evidence="1 2">
    <name type="scientific">Novimethylophilus kurashikiensis</name>
    <dbReference type="NCBI Taxonomy" id="1825523"/>
    <lineage>
        <taxon>Bacteria</taxon>
        <taxon>Pseudomonadati</taxon>
        <taxon>Pseudomonadota</taxon>
        <taxon>Betaproteobacteria</taxon>
        <taxon>Nitrosomonadales</taxon>
        <taxon>Methylophilaceae</taxon>
        <taxon>Novimethylophilus</taxon>
    </lineage>
</organism>
<dbReference type="EMBL" id="BDOQ01000010">
    <property type="protein sequence ID" value="GBG14803.1"/>
    <property type="molecule type" value="Genomic_DNA"/>
</dbReference>
<protein>
    <submittedName>
        <fullName evidence="1">SAM-dependent methyltransferase</fullName>
    </submittedName>
</protein>
<gene>
    <name evidence="1" type="ORF">NMK_2404</name>
</gene>